<protein>
    <submittedName>
        <fullName evidence="1">Uncharacterized protein</fullName>
    </submittedName>
</protein>
<accession>A0ACB1APV7</accession>
<name>A0ACB1APV7_MELEN</name>
<sequence>MLRLITFLLFSSLIVIQIQADEHDHIYKPGEEVVLWMNTVGPYSNRQETYNYYSLPFCKGKKEAIGHYHETLGEALLGVDLQFSGLEINFKKELKKTVICTKYISRDDADAFVFAVEHNYWFVCFKRGLNKKIRVCEGR</sequence>
<organism evidence="1 2">
    <name type="scientific">Meloidogyne enterolobii</name>
    <name type="common">Root-knot nematode worm</name>
    <name type="synonym">Meloidogyne mayaguensis</name>
    <dbReference type="NCBI Taxonomy" id="390850"/>
    <lineage>
        <taxon>Eukaryota</taxon>
        <taxon>Metazoa</taxon>
        <taxon>Ecdysozoa</taxon>
        <taxon>Nematoda</taxon>
        <taxon>Chromadorea</taxon>
        <taxon>Rhabditida</taxon>
        <taxon>Tylenchina</taxon>
        <taxon>Tylenchomorpha</taxon>
        <taxon>Tylenchoidea</taxon>
        <taxon>Meloidogynidae</taxon>
        <taxon>Meloidogyninae</taxon>
        <taxon>Meloidogyne</taxon>
    </lineage>
</organism>
<dbReference type="EMBL" id="CAVMJV010000093">
    <property type="protein sequence ID" value="CAK5092168.1"/>
    <property type="molecule type" value="Genomic_DNA"/>
</dbReference>
<evidence type="ECO:0000313" key="1">
    <source>
        <dbReference type="EMBL" id="CAK5092168.1"/>
    </source>
</evidence>
<dbReference type="Proteomes" id="UP001497535">
    <property type="component" value="Unassembled WGS sequence"/>
</dbReference>
<comment type="caution">
    <text evidence="1">The sequence shown here is derived from an EMBL/GenBank/DDBJ whole genome shotgun (WGS) entry which is preliminary data.</text>
</comment>
<keyword evidence="2" id="KW-1185">Reference proteome</keyword>
<evidence type="ECO:0000313" key="2">
    <source>
        <dbReference type="Proteomes" id="UP001497535"/>
    </source>
</evidence>
<reference evidence="1" key="1">
    <citation type="submission" date="2023-11" db="EMBL/GenBank/DDBJ databases">
        <authorList>
            <person name="Poullet M."/>
        </authorList>
    </citation>
    <scope>NUCLEOTIDE SEQUENCE</scope>
    <source>
        <strain evidence="1">E1834</strain>
    </source>
</reference>
<gene>
    <name evidence="1" type="ORF">MENTE1834_LOCUS40059</name>
</gene>
<proteinExistence type="predicted"/>